<keyword evidence="3 6" id="KW-0812">Transmembrane</keyword>
<keyword evidence="4 6" id="KW-1133">Transmembrane helix</keyword>
<proteinExistence type="predicted"/>
<feature type="transmembrane region" description="Helical" evidence="6">
    <location>
        <begin position="12"/>
        <end position="32"/>
    </location>
</feature>
<evidence type="ECO:0000256" key="1">
    <source>
        <dbReference type="ARBA" id="ARBA00004651"/>
    </source>
</evidence>
<feature type="transmembrane region" description="Helical" evidence="6">
    <location>
        <begin position="113"/>
        <end position="136"/>
    </location>
</feature>
<evidence type="ECO:0000313" key="8">
    <source>
        <dbReference type="Proteomes" id="UP000231154"/>
    </source>
</evidence>
<dbReference type="Proteomes" id="UP000231154">
    <property type="component" value="Unassembled WGS sequence"/>
</dbReference>
<evidence type="ECO:0000256" key="6">
    <source>
        <dbReference type="SAM" id="Phobius"/>
    </source>
</evidence>
<evidence type="ECO:0000256" key="4">
    <source>
        <dbReference type="ARBA" id="ARBA00022989"/>
    </source>
</evidence>
<gene>
    <name evidence="7" type="ORF">COV40_02375</name>
</gene>
<feature type="transmembrane region" description="Helical" evidence="6">
    <location>
        <begin position="148"/>
        <end position="170"/>
    </location>
</feature>
<dbReference type="InterPro" id="IPR050833">
    <property type="entry name" value="Poly_Biosynth_Transport"/>
</dbReference>
<feature type="non-terminal residue" evidence="7">
    <location>
        <position position="222"/>
    </location>
</feature>
<feature type="transmembrane region" description="Helical" evidence="6">
    <location>
        <begin position="44"/>
        <end position="64"/>
    </location>
</feature>
<feature type="transmembrane region" description="Helical" evidence="6">
    <location>
        <begin position="84"/>
        <end position="107"/>
    </location>
</feature>
<evidence type="ECO:0008006" key="9">
    <source>
        <dbReference type="Google" id="ProtNLM"/>
    </source>
</evidence>
<reference evidence="7 8" key="1">
    <citation type="submission" date="2017-09" db="EMBL/GenBank/DDBJ databases">
        <title>Depth-based differentiation of microbial function through sediment-hosted aquifers and enrichment of novel symbionts in the deep terrestrial subsurface.</title>
        <authorList>
            <person name="Probst A.J."/>
            <person name="Ladd B."/>
            <person name="Jarett J.K."/>
            <person name="Geller-Mcgrath D.E."/>
            <person name="Sieber C.M."/>
            <person name="Emerson J.B."/>
            <person name="Anantharaman K."/>
            <person name="Thomas B.C."/>
            <person name="Malmstrom R."/>
            <person name="Stieglmeier M."/>
            <person name="Klingl A."/>
            <person name="Woyke T."/>
            <person name="Ryan C.M."/>
            <person name="Banfield J.F."/>
        </authorList>
    </citation>
    <scope>NUCLEOTIDE SEQUENCE [LARGE SCALE GENOMIC DNA]</scope>
    <source>
        <strain evidence="7">CG11_big_fil_rev_8_21_14_0_20_42_15</strain>
    </source>
</reference>
<dbReference type="GO" id="GO:0005886">
    <property type="term" value="C:plasma membrane"/>
    <property type="evidence" value="ECO:0007669"/>
    <property type="project" value="UniProtKB-SubCell"/>
</dbReference>
<comment type="caution">
    <text evidence="7">The sequence shown here is derived from an EMBL/GenBank/DDBJ whole genome shotgun (WGS) entry which is preliminary data.</text>
</comment>
<organism evidence="7 8">
    <name type="scientific">Candidatus Berkelbacteria bacterium CG11_big_fil_rev_8_21_14_0_20_42_15</name>
    <dbReference type="NCBI Taxonomy" id="1974517"/>
    <lineage>
        <taxon>Bacteria</taxon>
        <taxon>Candidatus Berkelbacteria</taxon>
    </lineage>
</organism>
<dbReference type="PANTHER" id="PTHR30250:SF28">
    <property type="entry name" value="POLYSACCHARIDE BIOSYNTHESIS PROTEIN"/>
    <property type="match status" value="1"/>
</dbReference>
<keyword evidence="2" id="KW-1003">Cell membrane</keyword>
<evidence type="ECO:0000256" key="5">
    <source>
        <dbReference type="ARBA" id="ARBA00023136"/>
    </source>
</evidence>
<keyword evidence="5 6" id="KW-0472">Membrane</keyword>
<evidence type="ECO:0000313" key="7">
    <source>
        <dbReference type="EMBL" id="PIR27155.1"/>
    </source>
</evidence>
<accession>A0A2H0Q0W6</accession>
<dbReference type="PANTHER" id="PTHR30250">
    <property type="entry name" value="PST FAMILY PREDICTED COLANIC ACID TRANSPORTER"/>
    <property type="match status" value="1"/>
</dbReference>
<dbReference type="AlphaFoldDB" id="A0A2H0Q0W6"/>
<evidence type="ECO:0000256" key="3">
    <source>
        <dbReference type="ARBA" id="ARBA00022692"/>
    </source>
</evidence>
<comment type="subcellular location">
    <subcellularLocation>
        <location evidence="1">Cell membrane</location>
        <topology evidence="1">Multi-pass membrane protein</topology>
    </subcellularLocation>
</comment>
<name>A0A2H0Q0W6_9BACT</name>
<evidence type="ECO:0000256" key="2">
    <source>
        <dbReference type="ARBA" id="ARBA00022475"/>
    </source>
</evidence>
<protein>
    <recommendedName>
        <fullName evidence="9">Polysaccharide biosynthesis protein C-terminal domain-containing protein</fullName>
    </recommendedName>
</protein>
<dbReference type="EMBL" id="PCXF01000068">
    <property type="protein sequence ID" value="PIR27155.1"/>
    <property type="molecule type" value="Genomic_DNA"/>
</dbReference>
<sequence>MGDTRKLISSSAIIFVGTIVGSVFSYLFNMLMGRYLGPKQYGEMTALMSLLMIITVAGGAILTITMRYSSELYTDGKSRALKKLLAVFTKYVYFISFGILLICLALSKPIANYFSISNLIPVFIAFASLIFGLVMAVNKGFLQGAQRFTAVSAIGVLEMALRLVSGIILVKLGFQVSGALAAIVLATAASYFITFWPVRGAFASLKQDRTAKNYLFDRREIL</sequence>
<feature type="transmembrane region" description="Helical" evidence="6">
    <location>
        <begin position="176"/>
        <end position="198"/>
    </location>
</feature>